<dbReference type="GeneID" id="301681885"/>
<dbReference type="PANTHER" id="PTHR43581:SF4">
    <property type="entry name" value="ATP_GTP PHOSPHATASE"/>
    <property type="match status" value="1"/>
</dbReference>
<dbReference type="CDD" id="cd00267">
    <property type="entry name" value="ABC_ATPase"/>
    <property type="match status" value="1"/>
</dbReference>
<sequence>MKIKVQNLGVIKQAQLELGDLTIICGQNNSGKTYVTYALFGFLSTWRDGFEVEIANDIIDQILNQGLATINLLTDIDSPEKILSQASQAYADSLGEIFGTNGARFAQTTFEVFLDLNRDFFDDGYETNIGARGSDQQIFSLIKPVNSPELTVTLLATKENLNFPRQIINKIISDSIKNILFSRFFPRPFIASAERTGAAIFRKELNFARNRLLDELSQVEGEKDRFQLLLSKGYGDYALPIHKNVEFLRNLEGISKRSSDLSEINPGILDDFDDIIGGRYVVTKNDELYYIPMGNKKAQLTMDESSSAVRSLLDIGFYLKHIAKIGQLLIIDEPELNLHPENQRRIARLIARLINSGIKVLMTTHSDYIVKELNTLIMLNSDKPHIQKIAQQEGYKQDEILDASRVRVYIAEEALVQLPGKSRRSRCQTLTVAKITPDFGIEISSFDTAIEAMNKIQEAIVWGEEF</sequence>
<organism evidence="2 3">
    <name type="scientific">Limnospira platensis NIES-46</name>
    <dbReference type="NCBI Taxonomy" id="1236695"/>
    <lineage>
        <taxon>Bacteria</taxon>
        <taxon>Bacillati</taxon>
        <taxon>Cyanobacteriota</taxon>
        <taxon>Cyanophyceae</taxon>
        <taxon>Oscillatoriophycideae</taxon>
        <taxon>Oscillatoriales</taxon>
        <taxon>Sirenicapillariaceae</taxon>
        <taxon>Limnospira</taxon>
    </lineage>
</organism>
<dbReference type="Pfam" id="PF13175">
    <property type="entry name" value="AAA_15"/>
    <property type="match status" value="1"/>
</dbReference>
<dbReference type="Proteomes" id="UP000326169">
    <property type="component" value="Unassembled WGS sequence"/>
</dbReference>
<name>A0A5M3T623_LIMPL</name>
<reference evidence="2 3" key="1">
    <citation type="journal article" date="2019" name="J Genomics">
        <title>The Draft Genome of a Hydrogen-producing Cyanobacterium, Arthrospira platensis NIES-46.</title>
        <authorList>
            <person name="Suzuki S."/>
            <person name="Yamaguchi H."/>
            <person name="Kawachi M."/>
        </authorList>
    </citation>
    <scope>NUCLEOTIDE SEQUENCE [LARGE SCALE GENOMIC DNA]</scope>
    <source>
        <strain evidence="2 3">NIES-46</strain>
    </source>
</reference>
<dbReference type="RefSeq" id="WP_006618313.1">
    <property type="nucleotide sequence ID" value="NZ_BIMW01000058.1"/>
</dbReference>
<dbReference type="SUPFAM" id="SSF52540">
    <property type="entry name" value="P-loop containing nucleoside triphosphate hydrolases"/>
    <property type="match status" value="1"/>
</dbReference>
<dbReference type="InterPro" id="IPR051396">
    <property type="entry name" value="Bact_Antivir_Def_Nuclease"/>
</dbReference>
<protein>
    <recommendedName>
        <fullName evidence="1">Endonuclease GajA/Old nuclease/RecF-like AAA domain-containing protein</fullName>
    </recommendedName>
</protein>
<proteinExistence type="predicted"/>
<gene>
    <name evidence="2" type="ORF">NIES46_09770</name>
</gene>
<keyword evidence="3" id="KW-1185">Reference proteome</keyword>
<dbReference type="PANTHER" id="PTHR43581">
    <property type="entry name" value="ATP/GTP PHOSPHATASE"/>
    <property type="match status" value="1"/>
</dbReference>
<accession>A0A5M3T623</accession>
<dbReference type="EMBL" id="BIMW01000058">
    <property type="protein sequence ID" value="GCE92929.1"/>
    <property type="molecule type" value="Genomic_DNA"/>
</dbReference>
<evidence type="ECO:0000259" key="1">
    <source>
        <dbReference type="Pfam" id="PF13175"/>
    </source>
</evidence>
<dbReference type="InterPro" id="IPR027417">
    <property type="entry name" value="P-loop_NTPase"/>
</dbReference>
<evidence type="ECO:0000313" key="3">
    <source>
        <dbReference type="Proteomes" id="UP000326169"/>
    </source>
</evidence>
<dbReference type="InterPro" id="IPR041685">
    <property type="entry name" value="AAA_GajA/Old/RecF-like"/>
</dbReference>
<dbReference type="Gene3D" id="3.40.50.300">
    <property type="entry name" value="P-loop containing nucleotide triphosphate hydrolases"/>
    <property type="match status" value="1"/>
</dbReference>
<evidence type="ECO:0000313" key="2">
    <source>
        <dbReference type="EMBL" id="GCE92929.1"/>
    </source>
</evidence>
<feature type="domain" description="Endonuclease GajA/Old nuclease/RecF-like AAA" evidence="1">
    <location>
        <begin position="1"/>
        <end position="370"/>
    </location>
</feature>
<comment type="caution">
    <text evidence="2">The sequence shown here is derived from an EMBL/GenBank/DDBJ whole genome shotgun (WGS) entry which is preliminary data.</text>
</comment>